<dbReference type="SUPFAM" id="SSF52151">
    <property type="entry name" value="FabD/lysophospholipase-like"/>
    <property type="match status" value="1"/>
</dbReference>
<dbReference type="PANTHER" id="PTHR14226:SF76">
    <property type="entry name" value="NTE FAMILY PROTEIN RSSA"/>
    <property type="match status" value="1"/>
</dbReference>
<reference evidence="6 7" key="1">
    <citation type="submission" date="2019-03" db="EMBL/GenBank/DDBJ databases">
        <title>Genomic Encyclopedia of Type Strains, Phase IV (KMG-IV): sequencing the most valuable type-strain genomes for metagenomic binning, comparative biology and taxonomic classification.</title>
        <authorList>
            <person name="Goeker M."/>
        </authorList>
    </citation>
    <scope>NUCLEOTIDE SEQUENCE [LARGE SCALE GENOMIC DNA]</scope>
    <source>
        <strain evidence="6 7">DSM 19377</strain>
    </source>
</reference>
<evidence type="ECO:0000256" key="2">
    <source>
        <dbReference type="ARBA" id="ARBA00022963"/>
    </source>
</evidence>
<keyword evidence="3 4" id="KW-0443">Lipid metabolism</keyword>
<dbReference type="InterPro" id="IPR016035">
    <property type="entry name" value="Acyl_Trfase/lysoPLipase"/>
</dbReference>
<evidence type="ECO:0000256" key="3">
    <source>
        <dbReference type="ARBA" id="ARBA00023098"/>
    </source>
</evidence>
<dbReference type="InterPro" id="IPR050301">
    <property type="entry name" value="NTE"/>
</dbReference>
<accession>A0A4R2P6L3</accession>
<dbReference type="GO" id="GO:0016042">
    <property type="term" value="P:lipid catabolic process"/>
    <property type="evidence" value="ECO:0007669"/>
    <property type="project" value="UniProtKB-UniRule"/>
</dbReference>
<dbReference type="Gene3D" id="3.40.1090.10">
    <property type="entry name" value="Cytosolic phospholipase A2 catalytic domain"/>
    <property type="match status" value="1"/>
</dbReference>
<dbReference type="InterPro" id="IPR002641">
    <property type="entry name" value="PNPLA_dom"/>
</dbReference>
<evidence type="ECO:0000259" key="5">
    <source>
        <dbReference type="PROSITE" id="PS51635"/>
    </source>
</evidence>
<dbReference type="AlphaFoldDB" id="A0A4R2P6L3"/>
<evidence type="ECO:0000256" key="1">
    <source>
        <dbReference type="ARBA" id="ARBA00022801"/>
    </source>
</evidence>
<comment type="caution">
    <text evidence="4">Lacks conserved residue(s) required for the propagation of feature annotation.</text>
</comment>
<keyword evidence="7" id="KW-1185">Reference proteome</keyword>
<evidence type="ECO:0000256" key="4">
    <source>
        <dbReference type="PROSITE-ProRule" id="PRU01161"/>
    </source>
</evidence>
<feature type="active site" description="Proton acceptor" evidence="4">
    <location>
        <position position="152"/>
    </location>
</feature>
<keyword evidence="2 4" id="KW-0442">Lipid degradation</keyword>
<protein>
    <submittedName>
        <fullName evidence="6">NTE family protein</fullName>
    </submittedName>
</protein>
<comment type="caution">
    <text evidence="6">The sequence shown here is derived from an EMBL/GenBank/DDBJ whole genome shotgun (WGS) entry which is preliminary data.</text>
</comment>
<dbReference type="PROSITE" id="PS51635">
    <property type="entry name" value="PNPLA"/>
    <property type="match status" value="1"/>
</dbReference>
<feature type="short sequence motif" description="GXSXG" evidence="4">
    <location>
        <begin position="38"/>
        <end position="42"/>
    </location>
</feature>
<keyword evidence="1 4" id="KW-0378">Hydrolase</keyword>
<organism evidence="6 7">
    <name type="scientific">Scopulibacillus darangshiensis</name>
    <dbReference type="NCBI Taxonomy" id="442528"/>
    <lineage>
        <taxon>Bacteria</taxon>
        <taxon>Bacillati</taxon>
        <taxon>Bacillota</taxon>
        <taxon>Bacilli</taxon>
        <taxon>Bacillales</taxon>
        <taxon>Sporolactobacillaceae</taxon>
        <taxon>Scopulibacillus</taxon>
    </lineage>
</organism>
<proteinExistence type="predicted"/>
<name>A0A4R2P6L3_9BACL</name>
<dbReference type="EMBL" id="SLXK01000005">
    <property type="protein sequence ID" value="TCP30483.1"/>
    <property type="molecule type" value="Genomic_DNA"/>
</dbReference>
<evidence type="ECO:0000313" key="7">
    <source>
        <dbReference type="Proteomes" id="UP000295416"/>
    </source>
</evidence>
<sequence>MKPTIGIALGSGGAKGFAHAGVLRVLEAEGIAIDYLAGSSIGALVCALYSVGHRYDSMYKMAMTFKREHYLDFIFPRMGFVSGKKVTSLIKAITHNKTFKDCQTPLKIVATDLLAGERVVFDEGYLYEAVRASISIPGIFTPVKKNGRLLVDGGVIDRVPVTVVKDMGADIVIGVDVARFKRQPEISSIYDVIMQSIDIMQEEMVKSQELNADVVIRPNVGQFHSKAFTSIDEIIKIGEDTAREQLPEILNAIKNWKEQSI</sequence>
<dbReference type="GO" id="GO:0016787">
    <property type="term" value="F:hydrolase activity"/>
    <property type="evidence" value="ECO:0007669"/>
    <property type="project" value="UniProtKB-UniRule"/>
</dbReference>
<feature type="short sequence motif" description="DGA/G" evidence="4">
    <location>
        <begin position="152"/>
        <end position="154"/>
    </location>
</feature>
<evidence type="ECO:0000313" key="6">
    <source>
        <dbReference type="EMBL" id="TCP30483.1"/>
    </source>
</evidence>
<dbReference type="Proteomes" id="UP000295416">
    <property type="component" value="Unassembled WGS sequence"/>
</dbReference>
<dbReference type="Pfam" id="PF01734">
    <property type="entry name" value="Patatin"/>
    <property type="match status" value="1"/>
</dbReference>
<gene>
    <name evidence="6" type="ORF">EV207_10511</name>
</gene>
<dbReference type="PANTHER" id="PTHR14226">
    <property type="entry name" value="NEUROPATHY TARGET ESTERASE/SWISS CHEESE D.MELANOGASTER"/>
    <property type="match status" value="1"/>
</dbReference>
<feature type="domain" description="PNPLA" evidence="5">
    <location>
        <begin position="7"/>
        <end position="165"/>
    </location>
</feature>
<feature type="active site" description="Nucleophile" evidence="4">
    <location>
        <position position="40"/>
    </location>
</feature>